<name>A0A7W6W4K5_9HYPH</name>
<gene>
    <name evidence="2" type="ORF">GGD57_001983</name>
</gene>
<organism evidence="2 3">
    <name type="scientific">Rhizobium esperanzae</name>
    <dbReference type="NCBI Taxonomy" id="1967781"/>
    <lineage>
        <taxon>Bacteria</taxon>
        <taxon>Pseudomonadati</taxon>
        <taxon>Pseudomonadota</taxon>
        <taxon>Alphaproteobacteria</taxon>
        <taxon>Hyphomicrobiales</taxon>
        <taxon>Rhizobiaceae</taxon>
        <taxon>Rhizobium/Agrobacterium group</taxon>
        <taxon>Rhizobium</taxon>
    </lineage>
</organism>
<evidence type="ECO:0000313" key="3">
    <source>
        <dbReference type="Proteomes" id="UP000540909"/>
    </source>
</evidence>
<comment type="caution">
    <text evidence="2">The sequence shown here is derived from an EMBL/GenBank/DDBJ whole genome shotgun (WGS) entry which is preliminary data.</text>
</comment>
<reference evidence="2 3" key="1">
    <citation type="submission" date="2020-08" db="EMBL/GenBank/DDBJ databases">
        <title>Genomic Encyclopedia of Type Strains, Phase IV (KMG-V): Genome sequencing to study the core and pangenomes of soil and plant-associated prokaryotes.</title>
        <authorList>
            <person name="Whitman W."/>
        </authorList>
    </citation>
    <scope>NUCLEOTIDE SEQUENCE [LARGE SCALE GENOMIC DNA]</scope>
    <source>
        <strain evidence="2 3">SEMIA 4089</strain>
    </source>
</reference>
<evidence type="ECO:0000313" key="2">
    <source>
        <dbReference type="EMBL" id="MBB4235421.1"/>
    </source>
</evidence>
<dbReference type="AlphaFoldDB" id="A0A7W6W4K5"/>
<dbReference type="Proteomes" id="UP000540909">
    <property type="component" value="Unassembled WGS sequence"/>
</dbReference>
<dbReference type="EMBL" id="JACIFY010000005">
    <property type="protein sequence ID" value="MBB4235421.1"/>
    <property type="molecule type" value="Genomic_DNA"/>
</dbReference>
<protein>
    <submittedName>
        <fullName evidence="2">Uncharacterized protein</fullName>
    </submittedName>
</protein>
<sequence length="110" mass="11234">MPDDYQRDPKPPGDEITKAGALADGFANGAVNSTEVDNGSTGYVGLANSDDRGNTDNGVDVTANADIDVSANSGFYLELVRGANLLSNTVDSSVFGGNSRDSDIGEDGST</sequence>
<proteinExistence type="predicted"/>
<feature type="region of interest" description="Disordered" evidence="1">
    <location>
        <begin position="90"/>
        <end position="110"/>
    </location>
</feature>
<evidence type="ECO:0000256" key="1">
    <source>
        <dbReference type="SAM" id="MobiDB-lite"/>
    </source>
</evidence>
<accession>A0A7W6W4K5</accession>